<dbReference type="PANTHER" id="PTHR36444">
    <property type="entry name" value="TRANSCRIPTIONAL REGULATOR PROTEIN YOBU-RELATED"/>
    <property type="match status" value="1"/>
</dbReference>
<dbReference type="InterPro" id="IPR010499">
    <property type="entry name" value="AraC_E-bd"/>
</dbReference>
<reference evidence="2 3" key="1">
    <citation type="submission" date="2022-01" db="EMBL/GenBank/DDBJ databases">
        <title>Collection of gut derived symbiotic bacterial strains cultured from healthy donors.</title>
        <authorList>
            <person name="Lin H."/>
            <person name="Kohout C."/>
            <person name="Waligurski E."/>
            <person name="Pamer E.G."/>
        </authorList>
    </citation>
    <scope>NUCLEOTIDE SEQUENCE [LARGE SCALE GENOMIC DNA]</scope>
    <source>
        <strain evidence="2 3">DFI.7.58</strain>
    </source>
</reference>
<dbReference type="Pfam" id="PF12674">
    <property type="entry name" value="Zn_ribbon_2"/>
    <property type="match status" value="1"/>
</dbReference>
<accession>A0ABS9MGM7</accession>
<keyword evidence="3" id="KW-1185">Reference proteome</keyword>
<evidence type="ECO:0000259" key="1">
    <source>
        <dbReference type="SMART" id="SM00871"/>
    </source>
</evidence>
<dbReference type="InterPro" id="IPR029441">
    <property type="entry name" value="Cass2"/>
</dbReference>
<dbReference type="Pfam" id="PF14526">
    <property type="entry name" value="Cass2"/>
    <property type="match status" value="1"/>
</dbReference>
<dbReference type="InterPro" id="IPR011256">
    <property type="entry name" value="Reg_factor_effector_dom_sf"/>
</dbReference>
<protein>
    <submittedName>
        <fullName evidence="2">Effector binding domain-containing protein</fullName>
    </submittedName>
</protein>
<sequence length="236" mass="26733">MNYEIVTLQKKRIAGVSVRTSNASPDMQQKIGELWTRYFREINGRLAGGKGQAAYGLYTNYENGAQGDYDAFVGCEVDGDPAPQEGIRYVTIPAGSYAKFQFHGDVTKDMGIFWKQVWQENLPRKFTCDFEEYSIGMGNGQPTDVAIYVALADFCQSCGMPMTEASQYGTNADGTRNTDYCRYCYQNGAFLADCTMEQMVDFCLDVEKDSGRYTDRAEAKRAMLSWFPELKRWKEK</sequence>
<comment type="caution">
    <text evidence="2">The sequence shown here is derived from an EMBL/GenBank/DDBJ whole genome shotgun (WGS) entry which is preliminary data.</text>
</comment>
<gene>
    <name evidence="2" type="ORF">L0P57_02795</name>
</gene>
<dbReference type="Proteomes" id="UP001298681">
    <property type="component" value="Unassembled WGS sequence"/>
</dbReference>
<dbReference type="SUPFAM" id="SSF55136">
    <property type="entry name" value="Probable bacterial effector-binding domain"/>
    <property type="match status" value="1"/>
</dbReference>
<name>A0ABS9MGM7_9FIRM</name>
<feature type="domain" description="AraC effector-binding" evidence="1">
    <location>
        <begin position="1"/>
        <end position="152"/>
    </location>
</feature>
<proteinExistence type="predicted"/>
<evidence type="ECO:0000313" key="3">
    <source>
        <dbReference type="Proteomes" id="UP001298681"/>
    </source>
</evidence>
<dbReference type="RefSeq" id="WP_237966390.1">
    <property type="nucleotide sequence ID" value="NZ_JAKNHQ010000002.1"/>
</dbReference>
<dbReference type="PANTHER" id="PTHR36444:SF2">
    <property type="entry name" value="TRANSCRIPTIONAL REGULATOR PROTEIN YOBU-RELATED"/>
    <property type="match status" value="1"/>
</dbReference>
<dbReference type="SMART" id="SM00871">
    <property type="entry name" value="AraC_E_bind"/>
    <property type="match status" value="1"/>
</dbReference>
<dbReference type="InterPro" id="IPR025868">
    <property type="entry name" value="Zn_ribbon_dom_put"/>
</dbReference>
<dbReference type="Gene3D" id="3.20.80.10">
    <property type="entry name" value="Regulatory factor, effector binding domain"/>
    <property type="match status" value="1"/>
</dbReference>
<organism evidence="2 3">
    <name type="scientific">Anaeromassilibacillus senegalensis</name>
    <dbReference type="NCBI Taxonomy" id="1673717"/>
    <lineage>
        <taxon>Bacteria</taxon>
        <taxon>Bacillati</taxon>
        <taxon>Bacillota</taxon>
        <taxon>Clostridia</taxon>
        <taxon>Eubacteriales</taxon>
        <taxon>Acutalibacteraceae</taxon>
        <taxon>Anaeromassilibacillus</taxon>
    </lineage>
</organism>
<dbReference type="EMBL" id="JAKNHQ010000002">
    <property type="protein sequence ID" value="MCG4609871.1"/>
    <property type="molecule type" value="Genomic_DNA"/>
</dbReference>
<evidence type="ECO:0000313" key="2">
    <source>
        <dbReference type="EMBL" id="MCG4609871.1"/>
    </source>
</evidence>
<dbReference type="InterPro" id="IPR053182">
    <property type="entry name" value="YobU-like_regulator"/>
</dbReference>